<gene>
    <name evidence="1" type="ORF">KUA55_14640</name>
</gene>
<keyword evidence="2" id="KW-1185">Reference proteome</keyword>
<evidence type="ECO:0000313" key="2">
    <source>
        <dbReference type="Proteomes" id="UP000774130"/>
    </source>
</evidence>
<protein>
    <submittedName>
        <fullName evidence="1">Uncharacterized protein</fullName>
    </submittedName>
</protein>
<dbReference type="RefSeq" id="WP_218327130.1">
    <property type="nucleotide sequence ID" value="NZ_JAHUZB010000006.1"/>
</dbReference>
<organism evidence="1 2">
    <name type="scientific">Enterococcus alishanensis</name>
    <dbReference type="NCBI Taxonomy" id="1303817"/>
    <lineage>
        <taxon>Bacteria</taxon>
        <taxon>Bacillati</taxon>
        <taxon>Bacillota</taxon>
        <taxon>Bacilli</taxon>
        <taxon>Lactobacillales</taxon>
        <taxon>Enterococcaceae</taxon>
        <taxon>Enterococcus</taxon>
    </lineage>
</organism>
<dbReference type="Proteomes" id="UP000774130">
    <property type="component" value="Unassembled WGS sequence"/>
</dbReference>
<comment type="caution">
    <text evidence="1">The sequence shown here is derived from an EMBL/GenBank/DDBJ whole genome shotgun (WGS) entry which is preliminary data.</text>
</comment>
<sequence length="129" mass="14458">MTYKYKVAVIQQTNLPLTIQFISEDFSPALNQKLDQAVLAMQDFLNQETKELPLFNISSHRQGSQSSVGVTKNSPLEEAFNHYLHPFVERGEIISAAVNGGGTPQNSGQQIFSWHMEVVPQQAGTYLYK</sequence>
<reference evidence="1 2" key="1">
    <citation type="submission" date="2021-06" db="EMBL/GenBank/DDBJ databases">
        <title>Enterococcus alishanensis sp. nov., a novel lactic acid bacterium isolated from fresh coffee beans.</title>
        <authorList>
            <person name="Chen Y.-S."/>
        </authorList>
    </citation>
    <scope>NUCLEOTIDE SEQUENCE [LARGE SCALE GENOMIC DNA]</scope>
    <source>
        <strain evidence="1 2">ALS3</strain>
    </source>
</reference>
<evidence type="ECO:0000313" key="1">
    <source>
        <dbReference type="EMBL" id="MBV7391923.1"/>
    </source>
</evidence>
<proteinExistence type="predicted"/>
<name>A0ABS6TG64_9ENTE</name>
<dbReference type="EMBL" id="JAHUZB010000006">
    <property type="protein sequence ID" value="MBV7391923.1"/>
    <property type="molecule type" value="Genomic_DNA"/>
</dbReference>
<accession>A0ABS6TG64</accession>